<organism evidence="1">
    <name type="scientific">Mycobacterium xenopi 4042</name>
    <dbReference type="NCBI Taxonomy" id="1299334"/>
    <lineage>
        <taxon>Bacteria</taxon>
        <taxon>Bacillati</taxon>
        <taxon>Actinomycetota</taxon>
        <taxon>Actinomycetes</taxon>
        <taxon>Mycobacteriales</taxon>
        <taxon>Mycobacteriaceae</taxon>
        <taxon>Mycobacterium</taxon>
    </lineage>
</organism>
<sequence length="70" mass="7393">MHTQRRKRRADDQLGPGALTVAVRGAAGVVAGRSAARGHPRCVERRRDPPQRCTAVGRLGSRGRVVGGPA</sequence>
<evidence type="ECO:0000313" key="1">
    <source>
        <dbReference type="EMBL" id="EUA56664.1"/>
    </source>
</evidence>
<name>X8CKM5_MYCXE</name>
<dbReference type="PATRIC" id="fig|1299334.3.peg.2811"/>
<dbReference type="AlphaFoldDB" id="X8CKM5"/>
<accession>X8CKM5</accession>
<proteinExistence type="predicted"/>
<gene>
    <name evidence="1" type="ORF">I553_8716</name>
</gene>
<dbReference type="EMBL" id="JAOB01000029">
    <property type="protein sequence ID" value="EUA56664.1"/>
    <property type="molecule type" value="Genomic_DNA"/>
</dbReference>
<protein>
    <submittedName>
        <fullName evidence="1">Putative conserved membrane protein</fullName>
    </submittedName>
</protein>
<reference evidence="1" key="1">
    <citation type="submission" date="2014-01" db="EMBL/GenBank/DDBJ databases">
        <authorList>
            <person name="Brown-Elliot B."/>
            <person name="Wallace R."/>
            <person name="Lenaerts A."/>
            <person name="Ordway D."/>
            <person name="DeGroote M.A."/>
            <person name="Parker T."/>
            <person name="Sizemore C."/>
            <person name="Tallon L.J."/>
            <person name="Sadzewicz L.K."/>
            <person name="Sengamalay N."/>
            <person name="Fraser C.M."/>
            <person name="Hine E."/>
            <person name="Shefchek K.A."/>
            <person name="Das S.P."/>
            <person name="Tettelin H."/>
        </authorList>
    </citation>
    <scope>NUCLEOTIDE SEQUENCE [LARGE SCALE GENOMIC DNA]</scope>
    <source>
        <strain evidence="1">4042</strain>
    </source>
</reference>
<comment type="caution">
    <text evidence="1">The sequence shown here is derived from an EMBL/GenBank/DDBJ whole genome shotgun (WGS) entry which is preliminary data.</text>
</comment>